<dbReference type="NCBIfam" id="TIGR01489">
    <property type="entry name" value="DKMTPPase-SF"/>
    <property type="match status" value="1"/>
</dbReference>
<dbReference type="InterPro" id="IPR006384">
    <property type="entry name" value="HAD_hydro_PyrdxlP_Pase-like"/>
</dbReference>
<protein>
    <submittedName>
        <fullName evidence="2">Haloacid dehalogenase-like hydrolase</fullName>
    </submittedName>
</protein>
<dbReference type="NCBIfam" id="TIGR01488">
    <property type="entry name" value="HAD-SF-IB"/>
    <property type="match status" value="1"/>
</dbReference>
<dbReference type="AlphaFoldDB" id="A0A8H7M8S5"/>
<reference evidence="2" key="1">
    <citation type="submission" date="2020-09" db="EMBL/GenBank/DDBJ databases">
        <title>Comparative genome analyses of four rice-infecting Rhizoctonia solani isolates reveal extensive enrichment of homogalacturonan modification genes.</title>
        <authorList>
            <person name="Lee D.-Y."/>
            <person name="Jeon J."/>
            <person name="Kim K.-T."/>
            <person name="Cheong K."/>
            <person name="Song H."/>
            <person name="Choi G."/>
            <person name="Ko J."/>
            <person name="Opiyo S.O."/>
            <person name="Zuo S."/>
            <person name="Madhav S."/>
            <person name="Lee Y.-H."/>
            <person name="Wang G.-L."/>
        </authorList>
    </citation>
    <scope>NUCLEOTIDE SEQUENCE</scope>
    <source>
        <strain evidence="2">AG1-IA B2</strain>
    </source>
</reference>
<keyword evidence="1 2" id="KW-0378">Hydrolase</keyword>
<evidence type="ECO:0000256" key="1">
    <source>
        <dbReference type="ARBA" id="ARBA00022801"/>
    </source>
</evidence>
<dbReference type="GO" id="GO:0016791">
    <property type="term" value="F:phosphatase activity"/>
    <property type="evidence" value="ECO:0007669"/>
    <property type="project" value="InterPro"/>
</dbReference>
<comment type="caution">
    <text evidence="2">The sequence shown here is derived from an EMBL/GenBank/DDBJ whole genome shotgun (WGS) entry which is preliminary data.</text>
</comment>
<sequence>MGSGQSKTSEIAAPTSTGSTWDLPLASSPAFVPATSFLSSIASGTGNLASACFRISAVNSSLGQGAPRKTWTDLDVIPRVLYQITGAFGPLKVAANELVGCIDVYEEVVNDQEEHANLQGDLEVVCDEMKQHFRLGKAVQLRNMKKIPKRKESGVKQQAENCVTTVRWLPDNKFVTHGGSQRHSPQILYISQDGGALAMNDENRILFLDASSEVRKYALHPSSDWDPGQVEDNNPVGFRANSWAGQEFFLSPCLVHLLPYPALHKDAKFVILSDWDGTITNFDSNDYLTDNVGFGYDKRRASNKEVLLGNITFRDSFREMLESVHMPFDECKELLKKNIKLDTGFKEFFEWCKTNNVPFIIVSSGMEPLIRAVLSNLIGDEDAARIDIISNDVRFDADGSWHIVYRHPERSGAESGAIVCSGFGHDKSQAILPYRDLPHRPTLLFFGDGVSDMSAAKHADVLFAKNDKPEGENDLAEYCKKEGIPHILFRTFAGALPIVKDVVEGRKSVEQALAVRNAEQPAA</sequence>
<dbReference type="Gene3D" id="3.90.1470.20">
    <property type="match status" value="1"/>
</dbReference>
<organism evidence="2 3">
    <name type="scientific">Rhizoctonia solani</name>
    <dbReference type="NCBI Taxonomy" id="456999"/>
    <lineage>
        <taxon>Eukaryota</taxon>
        <taxon>Fungi</taxon>
        <taxon>Dikarya</taxon>
        <taxon>Basidiomycota</taxon>
        <taxon>Agaricomycotina</taxon>
        <taxon>Agaricomycetes</taxon>
        <taxon>Cantharellales</taxon>
        <taxon>Ceratobasidiaceae</taxon>
        <taxon>Rhizoctonia</taxon>
    </lineage>
</organism>
<dbReference type="Pfam" id="PF12710">
    <property type="entry name" value="HAD"/>
    <property type="match status" value="1"/>
</dbReference>
<dbReference type="PANTHER" id="PTHR28181">
    <property type="entry name" value="UPF0655 PROTEIN YCR015C"/>
    <property type="match status" value="1"/>
</dbReference>
<dbReference type="PANTHER" id="PTHR28181:SF2">
    <property type="entry name" value="PHOSPHORIC MONOESTER HYDROLASE"/>
    <property type="match status" value="1"/>
</dbReference>
<dbReference type="EMBL" id="JACYCF010000001">
    <property type="protein sequence ID" value="KAF8760715.1"/>
    <property type="molecule type" value="Genomic_DNA"/>
</dbReference>
<proteinExistence type="predicted"/>
<dbReference type="InterPro" id="IPR023214">
    <property type="entry name" value="HAD_sf"/>
</dbReference>
<dbReference type="InterPro" id="IPR050849">
    <property type="entry name" value="HAD-like_hydrolase_phosphatase"/>
</dbReference>
<dbReference type="SUPFAM" id="SSF56784">
    <property type="entry name" value="HAD-like"/>
    <property type="match status" value="1"/>
</dbReference>
<evidence type="ECO:0000313" key="3">
    <source>
        <dbReference type="Proteomes" id="UP000614334"/>
    </source>
</evidence>
<dbReference type="Proteomes" id="UP000614334">
    <property type="component" value="Unassembled WGS sequence"/>
</dbReference>
<evidence type="ECO:0000313" key="2">
    <source>
        <dbReference type="EMBL" id="KAF8760715.1"/>
    </source>
</evidence>
<dbReference type="InterPro" id="IPR036412">
    <property type="entry name" value="HAD-like_sf"/>
</dbReference>
<accession>A0A8H7M8S5</accession>
<gene>
    <name evidence="2" type="ORF">RHS01_01088</name>
</gene>
<dbReference type="Gene3D" id="3.40.50.1000">
    <property type="entry name" value="HAD superfamily/HAD-like"/>
    <property type="match status" value="1"/>
</dbReference>
<name>A0A8H7M8S5_9AGAM</name>